<dbReference type="Gene3D" id="3.40.50.880">
    <property type="match status" value="1"/>
</dbReference>
<comment type="caution">
    <text evidence="2">The sequence shown here is derived from an EMBL/GenBank/DDBJ whole genome shotgun (WGS) entry which is preliminary data.</text>
</comment>
<dbReference type="PANTHER" id="PTHR37947">
    <property type="entry name" value="BLL2462 PROTEIN"/>
    <property type="match status" value="1"/>
</dbReference>
<protein>
    <submittedName>
        <fullName evidence="2">Cytoplasmic protein</fullName>
    </submittedName>
</protein>
<evidence type="ECO:0000313" key="3">
    <source>
        <dbReference type="Proteomes" id="UP000562124"/>
    </source>
</evidence>
<evidence type="ECO:0000259" key="1">
    <source>
        <dbReference type="Pfam" id="PF07090"/>
    </source>
</evidence>
<gene>
    <name evidence="2" type="ORF">HIR71_03100</name>
</gene>
<dbReference type="InterPro" id="IPR029062">
    <property type="entry name" value="Class_I_gatase-like"/>
</dbReference>
<dbReference type="RefSeq" id="WP_169323339.1">
    <property type="nucleotide sequence ID" value="NZ_JABCJJ010000003.1"/>
</dbReference>
<keyword evidence="3" id="KW-1185">Reference proteome</keyword>
<dbReference type="Pfam" id="PF07090">
    <property type="entry name" value="GATase1_like"/>
    <property type="match status" value="1"/>
</dbReference>
<organism evidence="2 3">
    <name type="scientific">Cellulomonas fimi</name>
    <dbReference type="NCBI Taxonomy" id="1708"/>
    <lineage>
        <taxon>Bacteria</taxon>
        <taxon>Bacillati</taxon>
        <taxon>Actinomycetota</taxon>
        <taxon>Actinomycetes</taxon>
        <taxon>Micrococcales</taxon>
        <taxon>Cellulomonadaceae</taxon>
        <taxon>Cellulomonas</taxon>
    </lineage>
</organism>
<dbReference type="InterPro" id="IPR010768">
    <property type="entry name" value="GATase1-like"/>
</dbReference>
<feature type="domain" description="Putative glutamine amidotransferase" evidence="1">
    <location>
        <begin position="2"/>
        <end position="245"/>
    </location>
</feature>
<name>A0A7Y0LXK6_CELFI</name>
<proteinExistence type="predicted"/>
<dbReference type="EMBL" id="JABCJJ010000003">
    <property type="protein sequence ID" value="NMR19213.1"/>
    <property type="molecule type" value="Genomic_DNA"/>
</dbReference>
<dbReference type="SUPFAM" id="SSF52317">
    <property type="entry name" value="Class I glutamine amidotransferase-like"/>
    <property type="match status" value="1"/>
</dbReference>
<evidence type="ECO:0000313" key="2">
    <source>
        <dbReference type="EMBL" id="NMR19213.1"/>
    </source>
</evidence>
<sequence length="249" mass="27274">MKVLLIGETWMSYGIHLKGSSAYSTGEFGEGYKPLTDALSAAGHEVEVIPNHLATNTAPWTAEDFDAYDVVILSDIPADTLLLHADAFTHGRRTPNRLAELKRWVTDLGGGLMMIGGFMSFSGFEGKANYHFSPIATVLPVGMFGFDDRIETPEGVTPTVVQADHPVLAGVDTQWAHFLGYNKLRPIAEGQVLVEYDGDPFVAVREVGAGRTSVFASDCSPHWGSPDFLAWPSYQQLWDNLVRWTANAR</sequence>
<dbReference type="AlphaFoldDB" id="A0A7Y0LXK6"/>
<reference evidence="2 3" key="1">
    <citation type="submission" date="2020-04" db="EMBL/GenBank/DDBJ databases">
        <title>Sequencing and Assembly of C. fimi.</title>
        <authorList>
            <person name="Ramsey A.R."/>
        </authorList>
    </citation>
    <scope>NUCLEOTIDE SEQUENCE [LARGE SCALE GENOMIC DNA]</scope>
    <source>
        <strain evidence="2 3">SB</strain>
    </source>
</reference>
<accession>A0A7Y0LXK6</accession>
<dbReference type="PANTHER" id="PTHR37947:SF1">
    <property type="entry name" value="BLL2462 PROTEIN"/>
    <property type="match status" value="1"/>
</dbReference>
<dbReference type="Proteomes" id="UP000562124">
    <property type="component" value="Unassembled WGS sequence"/>
</dbReference>